<dbReference type="PROSITE" id="PS00107">
    <property type="entry name" value="PROTEIN_KINASE_ATP"/>
    <property type="match status" value="1"/>
</dbReference>
<evidence type="ECO:0000256" key="8">
    <source>
        <dbReference type="ARBA" id="ARBA00022840"/>
    </source>
</evidence>
<dbReference type="GO" id="GO:0005524">
    <property type="term" value="F:ATP binding"/>
    <property type="evidence" value="ECO:0007669"/>
    <property type="project" value="UniProtKB-UniRule"/>
</dbReference>
<keyword evidence="3 12" id="KW-0723">Serine/threonine-protein kinase</keyword>
<feature type="binding site" evidence="11">
    <location>
        <position position="106"/>
    </location>
    <ligand>
        <name>ATP</name>
        <dbReference type="ChEBI" id="CHEBI:30616"/>
    </ligand>
</feature>
<reference evidence="15" key="1">
    <citation type="submission" date="2019-11" db="UniProtKB">
        <authorList>
            <consortium name="WormBaseParasite"/>
        </authorList>
    </citation>
    <scope>IDENTIFICATION</scope>
</reference>
<dbReference type="PROSITE" id="PS00108">
    <property type="entry name" value="PROTEIN_KINASE_ST"/>
    <property type="match status" value="1"/>
</dbReference>
<proteinExistence type="inferred from homology"/>
<keyword evidence="6 11" id="KW-0547">Nucleotide-binding</keyword>
<keyword evidence="7" id="KW-0418">Kinase</keyword>
<evidence type="ECO:0000256" key="6">
    <source>
        <dbReference type="ARBA" id="ARBA00022741"/>
    </source>
</evidence>
<dbReference type="SUPFAM" id="SSF56112">
    <property type="entry name" value="Protein kinase-like (PK-like)"/>
    <property type="match status" value="1"/>
</dbReference>
<dbReference type="SMART" id="SM00220">
    <property type="entry name" value="S_TKc"/>
    <property type="match status" value="1"/>
</dbReference>
<comment type="catalytic activity">
    <reaction evidence="10">
        <text>L-seryl-[protein] + ATP = O-phospho-L-seryl-[protein] + ADP + H(+)</text>
        <dbReference type="Rhea" id="RHEA:17989"/>
        <dbReference type="Rhea" id="RHEA-COMP:9863"/>
        <dbReference type="Rhea" id="RHEA-COMP:11604"/>
        <dbReference type="ChEBI" id="CHEBI:15378"/>
        <dbReference type="ChEBI" id="CHEBI:29999"/>
        <dbReference type="ChEBI" id="CHEBI:30616"/>
        <dbReference type="ChEBI" id="CHEBI:83421"/>
        <dbReference type="ChEBI" id="CHEBI:456216"/>
        <dbReference type="EC" id="2.7.11.1"/>
    </reaction>
</comment>
<evidence type="ECO:0000256" key="2">
    <source>
        <dbReference type="ARBA" id="ARBA00012513"/>
    </source>
</evidence>
<protein>
    <recommendedName>
        <fullName evidence="2">non-specific serine/threonine protein kinase</fullName>
        <ecNumber evidence="2">2.7.11.1</ecNumber>
    </recommendedName>
</protein>
<evidence type="ECO:0000256" key="7">
    <source>
        <dbReference type="ARBA" id="ARBA00022777"/>
    </source>
</evidence>
<feature type="domain" description="Protein kinase" evidence="14">
    <location>
        <begin position="74"/>
        <end position="323"/>
    </location>
</feature>
<feature type="region of interest" description="Disordered" evidence="13">
    <location>
        <begin position="1"/>
        <end position="36"/>
    </location>
</feature>
<feature type="compositionally biased region" description="Basic and acidic residues" evidence="13">
    <location>
        <begin position="18"/>
        <end position="28"/>
    </location>
</feature>
<dbReference type="FunFam" id="1.10.510.10:FF:000551">
    <property type="entry name" value="Non-specific serine/threonine protein kinase"/>
    <property type="match status" value="1"/>
</dbReference>
<keyword evidence="5" id="KW-0808">Transferase</keyword>
<name>A0A5K3ETV3_MESCO</name>
<evidence type="ECO:0000256" key="13">
    <source>
        <dbReference type="SAM" id="MobiDB-lite"/>
    </source>
</evidence>
<organism evidence="15">
    <name type="scientific">Mesocestoides corti</name>
    <name type="common">Flatworm</name>
    <dbReference type="NCBI Taxonomy" id="53468"/>
    <lineage>
        <taxon>Eukaryota</taxon>
        <taxon>Metazoa</taxon>
        <taxon>Spiralia</taxon>
        <taxon>Lophotrochozoa</taxon>
        <taxon>Platyhelminthes</taxon>
        <taxon>Cestoda</taxon>
        <taxon>Eucestoda</taxon>
        <taxon>Cyclophyllidea</taxon>
        <taxon>Mesocestoididae</taxon>
        <taxon>Mesocestoides</taxon>
    </lineage>
</organism>
<dbReference type="WBParaSite" id="MCU_003062-RD">
    <property type="protein sequence ID" value="MCU_003062-RD"/>
    <property type="gene ID" value="MCU_003062"/>
</dbReference>
<evidence type="ECO:0000313" key="15">
    <source>
        <dbReference type="WBParaSite" id="MCU_003062-RD"/>
    </source>
</evidence>
<evidence type="ECO:0000256" key="10">
    <source>
        <dbReference type="ARBA" id="ARBA00048679"/>
    </source>
</evidence>
<dbReference type="InterPro" id="IPR000719">
    <property type="entry name" value="Prot_kinase_dom"/>
</dbReference>
<evidence type="ECO:0000259" key="14">
    <source>
        <dbReference type="PROSITE" id="PS50011"/>
    </source>
</evidence>
<comment type="similarity">
    <text evidence="1">Belongs to the protein kinase superfamily. AGC Ser/Thr protein kinase family. S6 kinase subfamily.</text>
</comment>
<dbReference type="Gene3D" id="1.10.510.10">
    <property type="entry name" value="Transferase(Phosphotransferase) domain 1"/>
    <property type="match status" value="1"/>
</dbReference>
<keyword evidence="8 11" id="KW-0067">ATP-binding</keyword>
<dbReference type="FunFam" id="3.30.200.20:FF:000686">
    <property type="entry name" value="Ribosomal protein S6 kinase"/>
    <property type="match status" value="1"/>
</dbReference>
<dbReference type="EC" id="2.7.11.1" evidence="2"/>
<evidence type="ECO:0000256" key="5">
    <source>
        <dbReference type="ARBA" id="ARBA00022679"/>
    </source>
</evidence>
<evidence type="ECO:0000256" key="4">
    <source>
        <dbReference type="ARBA" id="ARBA00022553"/>
    </source>
</evidence>
<dbReference type="Pfam" id="PF00069">
    <property type="entry name" value="Pkinase"/>
    <property type="match status" value="1"/>
</dbReference>
<dbReference type="GO" id="GO:0004674">
    <property type="term" value="F:protein serine/threonine kinase activity"/>
    <property type="evidence" value="ECO:0007669"/>
    <property type="project" value="UniProtKB-KW"/>
</dbReference>
<evidence type="ECO:0000256" key="12">
    <source>
        <dbReference type="RuleBase" id="RU000304"/>
    </source>
</evidence>
<evidence type="ECO:0000256" key="3">
    <source>
        <dbReference type="ARBA" id="ARBA00022527"/>
    </source>
</evidence>
<dbReference type="Gene3D" id="3.30.200.20">
    <property type="entry name" value="Phosphorylase Kinase, domain 1"/>
    <property type="match status" value="1"/>
</dbReference>
<dbReference type="AlphaFoldDB" id="A0A5K3ETV3"/>
<evidence type="ECO:0000256" key="1">
    <source>
        <dbReference type="ARBA" id="ARBA00009804"/>
    </source>
</evidence>
<evidence type="ECO:0000256" key="9">
    <source>
        <dbReference type="ARBA" id="ARBA00047899"/>
    </source>
</evidence>
<sequence length="323" mass="36400">MNTGGVFHIDMPDVPNMDDSKSDSEDSHCVSGGTEEFLSRGPLSVEEMNDDVERVEICEDTVNPGQPKVRPQDFNLLKVLGKGGYGKVFLARKNTGVDTGQIFAMKVLKKASIVRSAKDTAHTKTERNILEMIKHPFLVQLHYAFQTPGKLYLVLEFLAGGELFTQLEKEGVFMEDQAIFYLSEIILAIGHLHKMGIVYRDLKPENILLDTEGHVKLTDFGLSKERVDRDLTHTFCGTIEYIHTECKIFGCVENASLFYNSTCFSTSNLKQALVQLKDTFRILGPEECAERRERSLLHLTVLCWLDLHARLLSLILLWSASIS</sequence>
<dbReference type="PROSITE" id="PS50011">
    <property type="entry name" value="PROTEIN_KINASE_DOM"/>
    <property type="match status" value="1"/>
</dbReference>
<accession>A0A5K3ETV3</accession>
<keyword evidence="4" id="KW-0597">Phosphoprotein</keyword>
<dbReference type="InterPro" id="IPR011009">
    <property type="entry name" value="Kinase-like_dom_sf"/>
</dbReference>
<evidence type="ECO:0000256" key="11">
    <source>
        <dbReference type="PROSITE-ProRule" id="PRU10141"/>
    </source>
</evidence>
<dbReference type="InterPro" id="IPR017441">
    <property type="entry name" value="Protein_kinase_ATP_BS"/>
</dbReference>
<dbReference type="InterPro" id="IPR008271">
    <property type="entry name" value="Ser/Thr_kinase_AS"/>
</dbReference>
<comment type="catalytic activity">
    <reaction evidence="9">
        <text>L-threonyl-[protein] + ATP = O-phospho-L-threonyl-[protein] + ADP + H(+)</text>
        <dbReference type="Rhea" id="RHEA:46608"/>
        <dbReference type="Rhea" id="RHEA-COMP:11060"/>
        <dbReference type="Rhea" id="RHEA-COMP:11605"/>
        <dbReference type="ChEBI" id="CHEBI:15378"/>
        <dbReference type="ChEBI" id="CHEBI:30013"/>
        <dbReference type="ChEBI" id="CHEBI:30616"/>
        <dbReference type="ChEBI" id="CHEBI:61977"/>
        <dbReference type="ChEBI" id="CHEBI:456216"/>
        <dbReference type="EC" id="2.7.11.1"/>
    </reaction>
</comment>
<dbReference type="PANTHER" id="PTHR24351">
    <property type="entry name" value="RIBOSOMAL PROTEIN S6 KINASE"/>
    <property type="match status" value="1"/>
</dbReference>